<reference evidence="1" key="1">
    <citation type="journal article" date="2021" name="Proc. Natl. Acad. Sci. U.S.A.">
        <title>A Catalog of Tens of Thousands of Viruses from Human Metagenomes Reveals Hidden Associations with Chronic Diseases.</title>
        <authorList>
            <person name="Tisza M.J."/>
            <person name="Buck C.B."/>
        </authorList>
    </citation>
    <scope>NUCLEOTIDE SEQUENCE</scope>
    <source>
        <strain evidence="1">CtgXL3</strain>
    </source>
</reference>
<proteinExistence type="predicted"/>
<name>A0A8S5QRS3_9CAUD</name>
<dbReference type="Gene3D" id="1.10.1660.10">
    <property type="match status" value="1"/>
</dbReference>
<evidence type="ECO:0000313" key="1">
    <source>
        <dbReference type="EMBL" id="DAE21521.1"/>
    </source>
</evidence>
<dbReference type="InterPro" id="IPR009061">
    <property type="entry name" value="DNA-bd_dom_put_sf"/>
</dbReference>
<organism evidence="1">
    <name type="scientific">Myoviridae sp. ctgXL3</name>
    <dbReference type="NCBI Taxonomy" id="2826681"/>
    <lineage>
        <taxon>Viruses</taxon>
        <taxon>Duplodnaviria</taxon>
        <taxon>Heunggongvirae</taxon>
        <taxon>Uroviricota</taxon>
        <taxon>Caudoviricetes</taxon>
    </lineage>
</organism>
<dbReference type="EMBL" id="BK015712">
    <property type="protein sequence ID" value="DAE21521.1"/>
    <property type="molecule type" value="Genomic_DNA"/>
</dbReference>
<protein>
    <submittedName>
        <fullName evidence="1">Transcriptional regulator</fullName>
    </submittedName>
</protein>
<dbReference type="SUPFAM" id="SSF46955">
    <property type="entry name" value="Putative DNA-binding domain"/>
    <property type="match status" value="1"/>
</dbReference>
<sequence>MPFKGPVKVKVPSGEVVNCYYLYELAERLGRQSQTVRKWEIAGTIPQSGFRDKFNCRLYSEEQMQIIIEEAERAHLRPGRHPAHTTFAMHVSRRMKELSDRYMTPKKSVAV</sequence>
<accession>A0A8S5QRS3</accession>